<evidence type="ECO:0000313" key="5">
    <source>
        <dbReference type="Proteomes" id="UP000610966"/>
    </source>
</evidence>
<gene>
    <name evidence="4" type="ORF">Mth01_52890</name>
</gene>
<proteinExistence type="inferred from homology"/>
<dbReference type="Pfam" id="PF13561">
    <property type="entry name" value="adh_short_C2"/>
    <property type="match status" value="1"/>
</dbReference>
<dbReference type="GO" id="GO:0032787">
    <property type="term" value="P:monocarboxylic acid metabolic process"/>
    <property type="evidence" value="ECO:0007669"/>
    <property type="project" value="UniProtKB-ARBA"/>
</dbReference>
<accession>A0A8J3W2Q0</accession>
<dbReference type="InterPro" id="IPR036291">
    <property type="entry name" value="NAD(P)-bd_dom_sf"/>
</dbReference>
<dbReference type="Gene3D" id="3.40.50.720">
    <property type="entry name" value="NAD(P)-binding Rossmann-like Domain"/>
    <property type="match status" value="1"/>
</dbReference>
<dbReference type="InterPro" id="IPR002347">
    <property type="entry name" value="SDR_fam"/>
</dbReference>
<name>A0A8J3W2Q0_9ACTN</name>
<comment type="caution">
    <text evidence="4">The sequence shown here is derived from an EMBL/GenBank/DDBJ whole genome shotgun (WGS) entry which is preliminary data.</text>
</comment>
<dbReference type="InterPro" id="IPR020904">
    <property type="entry name" value="Sc_DH/Rdtase_CS"/>
</dbReference>
<comment type="similarity">
    <text evidence="1">Belongs to the short-chain dehydrogenases/reductases (SDR) family.</text>
</comment>
<dbReference type="NCBIfam" id="NF009466">
    <property type="entry name" value="PRK12826.1-2"/>
    <property type="match status" value="1"/>
</dbReference>
<evidence type="ECO:0000256" key="1">
    <source>
        <dbReference type="ARBA" id="ARBA00006484"/>
    </source>
</evidence>
<dbReference type="SUPFAM" id="SSF51735">
    <property type="entry name" value="NAD(P)-binding Rossmann-fold domains"/>
    <property type="match status" value="1"/>
</dbReference>
<dbReference type="EMBL" id="BOOG01000070">
    <property type="protein sequence ID" value="GIH73036.1"/>
    <property type="molecule type" value="Genomic_DNA"/>
</dbReference>
<evidence type="ECO:0000313" key="4">
    <source>
        <dbReference type="EMBL" id="GIH73036.1"/>
    </source>
</evidence>
<dbReference type="GO" id="GO:0016491">
    <property type="term" value="F:oxidoreductase activity"/>
    <property type="evidence" value="ECO:0007669"/>
    <property type="project" value="UniProtKB-KW"/>
</dbReference>
<dbReference type="PANTHER" id="PTHR42879">
    <property type="entry name" value="3-OXOACYL-(ACYL-CARRIER-PROTEIN) REDUCTASE"/>
    <property type="match status" value="1"/>
</dbReference>
<dbReference type="RefSeq" id="WP_204018680.1">
    <property type="nucleotide sequence ID" value="NZ_BOOG01000070.1"/>
</dbReference>
<reference evidence="4" key="1">
    <citation type="submission" date="2021-01" db="EMBL/GenBank/DDBJ databases">
        <title>Whole genome shotgun sequence of Sphaerimonospora thailandensis NBRC 107569.</title>
        <authorList>
            <person name="Komaki H."/>
            <person name="Tamura T."/>
        </authorList>
    </citation>
    <scope>NUCLEOTIDE SEQUENCE</scope>
    <source>
        <strain evidence="4">NBRC 107569</strain>
    </source>
</reference>
<dbReference type="PROSITE" id="PS00061">
    <property type="entry name" value="ADH_SHORT"/>
    <property type="match status" value="1"/>
</dbReference>
<evidence type="ECO:0000256" key="2">
    <source>
        <dbReference type="ARBA" id="ARBA00023002"/>
    </source>
</evidence>
<dbReference type="InterPro" id="IPR057326">
    <property type="entry name" value="KR_dom"/>
</dbReference>
<organism evidence="4 5">
    <name type="scientific">Sphaerimonospora thailandensis</name>
    <dbReference type="NCBI Taxonomy" id="795644"/>
    <lineage>
        <taxon>Bacteria</taxon>
        <taxon>Bacillati</taxon>
        <taxon>Actinomycetota</taxon>
        <taxon>Actinomycetes</taxon>
        <taxon>Streptosporangiales</taxon>
        <taxon>Streptosporangiaceae</taxon>
        <taxon>Sphaerimonospora</taxon>
    </lineage>
</organism>
<dbReference type="Proteomes" id="UP000610966">
    <property type="component" value="Unassembled WGS sequence"/>
</dbReference>
<dbReference type="AlphaFoldDB" id="A0A8J3W2Q0"/>
<dbReference type="InterPro" id="IPR050259">
    <property type="entry name" value="SDR"/>
</dbReference>
<dbReference type="FunFam" id="3.40.50.720:FF:000084">
    <property type="entry name" value="Short-chain dehydrogenase reductase"/>
    <property type="match status" value="1"/>
</dbReference>
<feature type="domain" description="Ketoreductase" evidence="3">
    <location>
        <begin position="12"/>
        <end position="194"/>
    </location>
</feature>
<sequence>MSSPVTRPLDGQVAVVTGSATGIGAAIAVALGRAGANVAINHPGHQEYEALDVSTQVRDAGRAAVTVKADLTRPGEVRALAETVHERLGPVDILVNNAGDYPRTRWTDLDEDTWGQALHLNLTVHYRCAKAFTPGMVARCRGRVINIGSITARAGRPGLVAYAAAKAGLVGFTRSLARELGPYAITVNTVVPGPIEVERETTLPASDRTPPDAQVARQCLKRRGQPDDVASAVAFLAGPEASFITGQSLHVDGGWLLH</sequence>
<dbReference type="PRINTS" id="PR00080">
    <property type="entry name" value="SDRFAMILY"/>
</dbReference>
<dbReference type="PRINTS" id="PR00081">
    <property type="entry name" value="GDHRDH"/>
</dbReference>
<protein>
    <submittedName>
        <fullName evidence="4">Beta-ketoacyl-ACP reductase</fullName>
    </submittedName>
</protein>
<dbReference type="SMART" id="SM00822">
    <property type="entry name" value="PKS_KR"/>
    <property type="match status" value="1"/>
</dbReference>
<evidence type="ECO:0000259" key="3">
    <source>
        <dbReference type="SMART" id="SM00822"/>
    </source>
</evidence>
<keyword evidence="5" id="KW-1185">Reference proteome</keyword>
<keyword evidence="2" id="KW-0560">Oxidoreductase</keyword>